<evidence type="ECO:0000256" key="8">
    <source>
        <dbReference type="SAM" id="MobiDB-lite"/>
    </source>
</evidence>
<evidence type="ECO:0000256" key="1">
    <source>
        <dbReference type="ARBA" id="ARBA00004123"/>
    </source>
</evidence>
<keyword evidence="6" id="KW-0508">mRNA splicing</keyword>
<dbReference type="PANTHER" id="PTHR16196">
    <property type="entry name" value="CELL CYCLE CONTROL PROTEIN CWF25"/>
    <property type="match status" value="1"/>
</dbReference>
<keyword evidence="7" id="KW-0539">Nucleus</keyword>
<dbReference type="InterPro" id="IPR019339">
    <property type="entry name" value="CIR_N_dom"/>
</dbReference>
<dbReference type="AlphaFoldDB" id="A0A0M9WCV2"/>
<feature type="compositionally biased region" description="Basic residues" evidence="8">
    <location>
        <begin position="180"/>
        <end position="192"/>
    </location>
</feature>
<protein>
    <recommendedName>
        <fullName evidence="9">CBF1-interacting co-repressor CIR N-terminal domain-containing protein</fullName>
    </recommendedName>
</protein>
<evidence type="ECO:0000313" key="10">
    <source>
        <dbReference type="EMBL" id="KOS39992.1"/>
    </source>
</evidence>
<feature type="compositionally biased region" description="Basic and acidic residues" evidence="8">
    <location>
        <begin position="233"/>
        <end position="298"/>
    </location>
</feature>
<feature type="region of interest" description="Disordered" evidence="8">
    <location>
        <begin position="157"/>
        <end position="413"/>
    </location>
</feature>
<dbReference type="GO" id="GO:0005684">
    <property type="term" value="C:U2-type spliceosomal complex"/>
    <property type="evidence" value="ECO:0007669"/>
    <property type="project" value="TreeGrafter"/>
</dbReference>
<evidence type="ECO:0000256" key="2">
    <source>
        <dbReference type="ARBA" id="ARBA00006695"/>
    </source>
</evidence>
<dbReference type="InterPro" id="IPR051376">
    <property type="entry name" value="CWC25_splicing_factor"/>
</dbReference>
<evidence type="ECO:0000259" key="9">
    <source>
        <dbReference type="SMART" id="SM01083"/>
    </source>
</evidence>
<feature type="compositionally biased region" description="Basic and acidic residues" evidence="8">
    <location>
        <begin position="193"/>
        <end position="202"/>
    </location>
</feature>
<comment type="similarity">
    <text evidence="2">Belongs to the CWC25 family.</text>
</comment>
<keyword evidence="4" id="KW-0747">Spliceosome</keyword>
<feature type="domain" description="CBF1-interacting co-repressor CIR N-terminal" evidence="9">
    <location>
        <begin position="10"/>
        <end position="46"/>
    </location>
</feature>
<feature type="region of interest" description="Disordered" evidence="8">
    <location>
        <begin position="41"/>
        <end position="68"/>
    </location>
</feature>
<evidence type="ECO:0000256" key="4">
    <source>
        <dbReference type="ARBA" id="ARBA00022728"/>
    </source>
</evidence>
<dbReference type="PANTHER" id="PTHR16196:SF0">
    <property type="entry name" value="PRE-MRNA-SPLICING FACTOR CWC25 HOMOLOG"/>
    <property type="match status" value="1"/>
</dbReference>
<keyword evidence="5" id="KW-0175">Coiled coil</keyword>
<dbReference type="Pfam" id="PF12542">
    <property type="entry name" value="CWC25"/>
    <property type="match status" value="1"/>
</dbReference>
<evidence type="ECO:0000313" key="11">
    <source>
        <dbReference type="Proteomes" id="UP000037696"/>
    </source>
</evidence>
<evidence type="ECO:0000256" key="5">
    <source>
        <dbReference type="ARBA" id="ARBA00023054"/>
    </source>
</evidence>
<feature type="region of interest" description="Disordered" evidence="8">
    <location>
        <begin position="104"/>
        <end position="129"/>
    </location>
</feature>
<feature type="compositionally biased region" description="Basic and acidic residues" evidence="8">
    <location>
        <begin position="157"/>
        <end position="179"/>
    </location>
</feature>
<dbReference type="SMART" id="SM01083">
    <property type="entry name" value="Cir_N"/>
    <property type="match status" value="1"/>
</dbReference>
<sequence length="437" mass="52245">MGGDLNLKKSWHPGLLKNQERVWLQEKRALEERKQITKLQREREEERQMEEIQRLQEASGNTKQHRRVDWMYQAPSTASGHYSEEMDGYLLGKRRIDGVLLKNDPDTKKLEKGSEVVGNGVAAGPSIGSARDTMSKVMADPLLEVKKREQAAYEAMVKETLRRKEREKERGDRDRGKDRERRHRTHDSKRRRYSDDAGDDRRDRHHRRSSPRRHRSRSRSPVSPDRSSRRHRSDLDRERRDDEYRPDNRDRRSDDHRSRRDDRDRGRDRRDYQDKRDRGSYSSRHQDREDRGGRDRSPTRNSRSPRPSSDRRERPTADEDRRRDFPRREYNNRRDSGRAMGPPSARAPANKPDPKELEEERRRKLAEMQSNATEIESERRERIEEISAKEQEQREADDRLRSDRGRFMSDVNKRVQEDTLDERIRRSRGGLAKMEED</sequence>
<feature type="compositionally biased region" description="Basic and acidic residues" evidence="8">
    <location>
        <begin position="376"/>
        <end position="413"/>
    </location>
</feature>
<organism evidence="10 11">
    <name type="scientific">Penicillium nordicum</name>
    <dbReference type="NCBI Taxonomy" id="229535"/>
    <lineage>
        <taxon>Eukaryota</taxon>
        <taxon>Fungi</taxon>
        <taxon>Dikarya</taxon>
        <taxon>Ascomycota</taxon>
        <taxon>Pezizomycotina</taxon>
        <taxon>Eurotiomycetes</taxon>
        <taxon>Eurotiomycetidae</taxon>
        <taxon>Eurotiales</taxon>
        <taxon>Aspergillaceae</taxon>
        <taxon>Penicillium</taxon>
    </lineage>
</organism>
<comment type="caution">
    <text evidence="10">The sequence shown here is derived from an EMBL/GenBank/DDBJ whole genome shotgun (WGS) entry which is preliminary data.</text>
</comment>
<feature type="compositionally biased region" description="Basic and acidic residues" evidence="8">
    <location>
        <begin position="352"/>
        <end position="366"/>
    </location>
</feature>
<dbReference type="STRING" id="229535.A0A0M9WCV2"/>
<dbReference type="InterPro" id="IPR022209">
    <property type="entry name" value="CWC25"/>
</dbReference>
<keyword evidence="11" id="KW-1185">Reference proteome</keyword>
<feature type="compositionally biased region" description="Basic and acidic residues" evidence="8">
    <location>
        <begin position="308"/>
        <end position="337"/>
    </location>
</feature>
<feature type="compositionally biased region" description="Basic and acidic residues" evidence="8">
    <location>
        <begin position="104"/>
        <end position="114"/>
    </location>
</feature>
<accession>A0A0M9WCV2</accession>
<dbReference type="Proteomes" id="UP000037696">
    <property type="component" value="Unassembled WGS sequence"/>
</dbReference>
<dbReference type="OrthoDB" id="21123at2759"/>
<keyword evidence="3" id="KW-0507">mRNA processing</keyword>
<evidence type="ECO:0000256" key="3">
    <source>
        <dbReference type="ARBA" id="ARBA00022664"/>
    </source>
</evidence>
<name>A0A0M9WCV2_9EURO</name>
<proteinExistence type="inferred from homology"/>
<dbReference type="Pfam" id="PF10197">
    <property type="entry name" value="Cir_N"/>
    <property type="match status" value="1"/>
</dbReference>
<dbReference type="EMBL" id="LHQQ01000180">
    <property type="protein sequence ID" value="KOS39992.1"/>
    <property type="molecule type" value="Genomic_DNA"/>
</dbReference>
<gene>
    <name evidence="10" type="ORF">ACN38_g9147</name>
</gene>
<feature type="compositionally biased region" description="Basic residues" evidence="8">
    <location>
        <begin position="203"/>
        <end position="218"/>
    </location>
</feature>
<dbReference type="GO" id="GO:0000398">
    <property type="term" value="P:mRNA splicing, via spliceosome"/>
    <property type="evidence" value="ECO:0007669"/>
    <property type="project" value="TreeGrafter"/>
</dbReference>
<evidence type="ECO:0000256" key="7">
    <source>
        <dbReference type="ARBA" id="ARBA00023242"/>
    </source>
</evidence>
<evidence type="ECO:0000256" key="6">
    <source>
        <dbReference type="ARBA" id="ARBA00023187"/>
    </source>
</evidence>
<reference evidence="10 11" key="1">
    <citation type="submission" date="2015-08" db="EMBL/GenBank/DDBJ databases">
        <title>Genome sequencing of Penicillium nordicum.</title>
        <authorList>
            <person name="Nguyen H.D."/>
            <person name="Seifert K.A."/>
        </authorList>
    </citation>
    <scope>NUCLEOTIDE SEQUENCE [LARGE SCALE GENOMIC DNA]</scope>
    <source>
        <strain evidence="10 11">DAOMC 185683</strain>
    </source>
</reference>
<comment type="subcellular location">
    <subcellularLocation>
        <location evidence="1">Nucleus</location>
    </subcellularLocation>
</comment>
<feature type="compositionally biased region" description="Basic and acidic residues" evidence="8">
    <location>
        <begin position="41"/>
        <end position="54"/>
    </location>
</feature>